<dbReference type="Pfam" id="PF12118">
    <property type="entry name" value="SprA-related"/>
    <property type="match status" value="1"/>
</dbReference>
<dbReference type="EMBL" id="LPXN01000127">
    <property type="protein sequence ID" value="KZD05847.1"/>
    <property type="molecule type" value="Genomic_DNA"/>
</dbReference>
<accession>A0A154VX57</accession>
<evidence type="ECO:0000313" key="2">
    <source>
        <dbReference type="EMBL" id="KZD05847.1"/>
    </source>
</evidence>
<comment type="caution">
    <text evidence="2">The sequence shown here is derived from an EMBL/GenBank/DDBJ whole genome shotgun (WGS) entry which is preliminary data.</text>
</comment>
<dbReference type="STRING" id="580166.AUP43_02750"/>
<name>A0A154VX57_9PROT</name>
<dbReference type="Proteomes" id="UP000076400">
    <property type="component" value="Unassembled WGS sequence"/>
</dbReference>
<feature type="region of interest" description="Disordered" evidence="1">
    <location>
        <begin position="1"/>
        <end position="26"/>
    </location>
</feature>
<evidence type="ECO:0000313" key="3">
    <source>
        <dbReference type="Proteomes" id="UP000076400"/>
    </source>
</evidence>
<dbReference type="InterPro" id="IPR021973">
    <property type="entry name" value="SprA-related"/>
</dbReference>
<proteinExistence type="predicted"/>
<feature type="compositionally biased region" description="Low complexity" evidence="1">
    <location>
        <begin position="148"/>
        <end position="157"/>
    </location>
</feature>
<evidence type="ECO:0000256" key="1">
    <source>
        <dbReference type="SAM" id="MobiDB-lite"/>
    </source>
</evidence>
<reference evidence="2 3" key="1">
    <citation type="submission" date="2015-12" db="EMBL/GenBank/DDBJ databases">
        <title>Genome sequence of Oceanibaculum pacificum MCCC 1A02656.</title>
        <authorList>
            <person name="Lu L."/>
            <person name="Lai Q."/>
            <person name="Shao Z."/>
            <person name="Qian P."/>
        </authorList>
    </citation>
    <scope>NUCLEOTIDE SEQUENCE [LARGE SCALE GENOMIC DNA]</scope>
    <source>
        <strain evidence="2 3">MCCC 1A02656</strain>
    </source>
</reference>
<feature type="compositionally biased region" description="Low complexity" evidence="1">
    <location>
        <begin position="1"/>
        <end position="12"/>
    </location>
</feature>
<keyword evidence="3" id="KW-1185">Reference proteome</keyword>
<evidence type="ECO:0008006" key="4">
    <source>
        <dbReference type="Google" id="ProtNLM"/>
    </source>
</evidence>
<feature type="compositionally biased region" description="Low complexity" evidence="1">
    <location>
        <begin position="111"/>
        <end position="128"/>
    </location>
</feature>
<organism evidence="2 3">
    <name type="scientific">Oceanibaculum pacificum</name>
    <dbReference type="NCBI Taxonomy" id="580166"/>
    <lineage>
        <taxon>Bacteria</taxon>
        <taxon>Pseudomonadati</taxon>
        <taxon>Pseudomonadota</taxon>
        <taxon>Alphaproteobacteria</taxon>
        <taxon>Rhodospirillales</taxon>
        <taxon>Oceanibaculaceae</taxon>
        <taxon>Oceanibaculum</taxon>
    </lineage>
</organism>
<protein>
    <recommendedName>
        <fullName evidence="4">Catalase</fullName>
    </recommendedName>
</protein>
<feature type="compositionally biased region" description="Acidic residues" evidence="1">
    <location>
        <begin position="13"/>
        <end position="26"/>
    </location>
</feature>
<sequence>MLAGGTLAAASEAEAEESALGLTEEEQQIVDELKKRDREVRAHEQAHAAVGGAYAGSPVYEYESGPDGNRYAVGGSVSIDVSPVPGDPEATIQKMEIVKRAALAPGEPSPQDRAVAAAADQARLQAQAEKQQQDREEAQGLGGESDPAKAAGAYGQAASTGDIAPILIQIAA</sequence>
<gene>
    <name evidence="2" type="ORF">AUP43_02750</name>
</gene>
<feature type="region of interest" description="Disordered" evidence="1">
    <location>
        <begin position="104"/>
        <end position="157"/>
    </location>
</feature>
<dbReference type="AlphaFoldDB" id="A0A154VX57"/>